<dbReference type="OrthoDB" id="435140at2759"/>
<dbReference type="Proteomes" id="UP000604046">
    <property type="component" value="Unassembled WGS sequence"/>
</dbReference>
<proteinExistence type="predicted"/>
<reference evidence="1" key="1">
    <citation type="submission" date="2021-02" db="EMBL/GenBank/DDBJ databases">
        <authorList>
            <person name="Dougan E. K."/>
            <person name="Rhodes N."/>
            <person name="Thang M."/>
            <person name="Chan C."/>
        </authorList>
    </citation>
    <scope>NUCLEOTIDE SEQUENCE</scope>
</reference>
<sequence length="381" mass="42503">MGQLTGRLALGAVSAAAEDYMARVDPSIHTWTRTVRVAEETFLLLEMHQGHLRAFWNGDAEVDLPEEQQEELLNVFPADALTVEARVPQIHGENWAAKLRRHAVGHRVDPNCAVNSENHLEKEILVVFRQLRSRPLGSVLTFGGLYGGVHGRGADVPDDPAVELMLELQRLGTSQVQGLCVFCDGDQVTSLTRASQLQSAMRILNPAEELRSASPELTLPPEFAGQVDLLRLDALQHAVSCQLLRNLLRAGVRPRLVALLVLSQVPPPFKYFPLSVPGHDAPPALMTCSLSGAIEVLLKYDLFLIRLTGPYALFVQRSEWPEELPINEFDCYRKASVWGLEDIPLPFVREWLREDVDEVLPRLWRNLSQLHFDGGPFTLAV</sequence>
<keyword evidence="2" id="KW-1185">Reference proteome</keyword>
<gene>
    <name evidence="1" type="primary">ergic3</name>
    <name evidence="1" type="ORF">SNAT2548_LOCUS15718</name>
</gene>
<organism evidence="1 2">
    <name type="scientific">Symbiodinium natans</name>
    <dbReference type="NCBI Taxonomy" id="878477"/>
    <lineage>
        <taxon>Eukaryota</taxon>
        <taxon>Sar</taxon>
        <taxon>Alveolata</taxon>
        <taxon>Dinophyceae</taxon>
        <taxon>Suessiales</taxon>
        <taxon>Symbiodiniaceae</taxon>
        <taxon>Symbiodinium</taxon>
    </lineage>
</organism>
<dbReference type="AlphaFoldDB" id="A0A812NI21"/>
<name>A0A812NI21_9DINO</name>
<dbReference type="EMBL" id="CAJNDS010002046">
    <property type="protein sequence ID" value="CAE7298568.1"/>
    <property type="molecule type" value="Genomic_DNA"/>
</dbReference>
<comment type="caution">
    <text evidence="1">The sequence shown here is derived from an EMBL/GenBank/DDBJ whole genome shotgun (WGS) entry which is preliminary data.</text>
</comment>
<evidence type="ECO:0000313" key="1">
    <source>
        <dbReference type="EMBL" id="CAE7298568.1"/>
    </source>
</evidence>
<evidence type="ECO:0000313" key="2">
    <source>
        <dbReference type="Proteomes" id="UP000604046"/>
    </source>
</evidence>
<protein>
    <submittedName>
        <fullName evidence="1">Ergic3 protein</fullName>
    </submittedName>
</protein>
<accession>A0A812NI21</accession>